<dbReference type="InterPro" id="IPR036397">
    <property type="entry name" value="RNaseH_sf"/>
</dbReference>
<dbReference type="Gene3D" id="3.30.420.10">
    <property type="entry name" value="Ribonuclease H-like superfamily/Ribonuclease H"/>
    <property type="match status" value="1"/>
</dbReference>
<dbReference type="AlphaFoldDB" id="A0A4C1UBL8"/>
<dbReference type="Proteomes" id="UP000299102">
    <property type="component" value="Unassembled WGS sequence"/>
</dbReference>
<dbReference type="InterPro" id="IPR001888">
    <property type="entry name" value="Transposase_1"/>
</dbReference>
<protein>
    <submittedName>
        <fullName evidence="1">Mariner Mos1 transposase</fullName>
    </submittedName>
</protein>
<organism evidence="1 2">
    <name type="scientific">Eumeta variegata</name>
    <name type="common">Bagworm moth</name>
    <name type="synonym">Eumeta japonica</name>
    <dbReference type="NCBI Taxonomy" id="151549"/>
    <lineage>
        <taxon>Eukaryota</taxon>
        <taxon>Metazoa</taxon>
        <taxon>Ecdysozoa</taxon>
        <taxon>Arthropoda</taxon>
        <taxon>Hexapoda</taxon>
        <taxon>Insecta</taxon>
        <taxon>Pterygota</taxon>
        <taxon>Neoptera</taxon>
        <taxon>Endopterygota</taxon>
        <taxon>Lepidoptera</taxon>
        <taxon>Glossata</taxon>
        <taxon>Ditrysia</taxon>
        <taxon>Tineoidea</taxon>
        <taxon>Psychidae</taxon>
        <taxon>Oiketicinae</taxon>
        <taxon>Eumeta</taxon>
    </lineage>
</organism>
<evidence type="ECO:0000313" key="1">
    <source>
        <dbReference type="EMBL" id="GBP23729.1"/>
    </source>
</evidence>
<gene>
    <name evidence="1" type="ORF">EVAR_13685_1</name>
</gene>
<keyword evidence="2" id="KW-1185">Reference proteome</keyword>
<accession>A0A4C1UBL8</accession>
<evidence type="ECO:0000313" key="2">
    <source>
        <dbReference type="Proteomes" id="UP000299102"/>
    </source>
</evidence>
<reference evidence="1 2" key="1">
    <citation type="journal article" date="2019" name="Commun. Biol.">
        <title>The bagworm genome reveals a unique fibroin gene that provides high tensile strength.</title>
        <authorList>
            <person name="Kono N."/>
            <person name="Nakamura H."/>
            <person name="Ohtoshi R."/>
            <person name="Tomita M."/>
            <person name="Numata K."/>
            <person name="Arakawa K."/>
        </authorList>
    </citation>
    <scope>NUCLEOTIDE SEQUENCE [LARGE SCALE GENOMIC DNA]</scope>
</reference>
<comment type="caution">
    <text evidence="1">The sequence shown here is derived from an EMBL/GenBank/DDBJ whole genome shotgun (WGS) entry which is preliminary data.</text>
</comment>
<sequence>MLCIWWDWKGITHYEPLPPGKTINSDFYCQQLMRLKQEINRSCRQSQFRSRSRLSFLTPVSHSISTPVSSLILVRFSILLSHVGHTLNCDPDPRPDYDPDTEYEDHLSIRSQEIDIDQDVSGDNSNNYPWLNYAVGYILLNRLLNYSSILVEIRQPLPKAKHEKLI</sequence>
<dbReference type="EMBL" id="BGZK01000153">
    <property type="protein sequence ID" value="GBP23729.1"/>
    <property type="molecule type" value="Genomic_DNA"/>
</dbReference>
<proteinExistence type="predicted"/>
<dbReference type="Pfam" id="PF01359">
    <property type="entry name" value="Transposase_1"/>
    <property type="match status" value="1"/>
</dbReference>
<name>A0A4C1UBL8_EUMVA</name>
<dbReference type="GO" id="GO:0003676">
    <property type="term" value="F:nucleic acid binding"/>
    <property type="evidence" value="ECO:0007669"/>
    <property type="project" value="InterPro"/>
</dbReference>
<dbReference type="OrthoDB" id="8024423at2759"/>